<dbReference type="EMBL" id="MVBO01000043">
    <property type="protein sequence ID" value="OZJ04366.1"/>
    <property type="molecule type" value="Genomic_DNA"/>
</dbReference>
<dbReference type="InterPro" id="IPR001303">
    <property type="entry name" value="Aldolase_II/adducin_N"/>
</dbReference>
<proteinExistence type="predicted"/>
<gene>
    <name evidence="2" type="ORF">BZG36_03200</name>
</gene>
<dbReference type="FunFam" id="3.40.225.10:FF:000009">
    <property type="entry name" value="Class II aldolase/adducin N-terminal"/>
    <property type="match status" value="1"/>
</dbReference>
<keyword evidence="3" id="KW-1185">Reference proteome</keyword>
<dbReference type="GO" id="GO:0005856">
    <property type="term" value="C:cytoskeleton"/>
    <property type="evidence" value="ECO:0007669"/>
    <property type="project" value="TreeGrafter"/>
</dbReference>
<dbReference type="OrthoDB" id="3238794at2759"/>
<feature type="domain" description="Class II aldolase/adducin N-terminal" evidence="1">
    <location>
        <begin position="73"/>
        <end position="254"/>
    </location>
</feature>
<dbReference type="Pfam" id="PF00596">
    <property type="entry name" value="Aldolase_II"/>
    <property type="match status" value="1"/>
</dbReference>
<dbReference type="SUPFAM" id="SSF53639">
    <property type="entry name" value="AraD/HMP-PK domain-like"/>
    <property type="match status" value="1"/>
</dbReference>
<comment type="caution">
    <text evidence="2">The sequence shown here is derived from an EMBL/GenBank/DDBJ whole genome shotgun (WGS) entry which is preliminary data.</text>
</comment>
<organism evidence="2 3">
    <name type="scientific">Bifiguratus adelaidae</name>
    <dbReference type="NCBI Taxonomy" id="1938954"/>
    <lineage>
        <taxon>Eukaryota</taxon>
        <taxon>Fungi</taxon>
        <taxon>Fungi incertae sedis</taxon>
        <taxon>Mucoromycota</taxon>
        <taxon>Mucoromycotina</taxon>
        <taxon>Endogonomycetes</taxon>
        <taxon>Endogonales</taxon>
        <taxon>Endogonales incertae sedis</taxon>
        <taxon>Bifiguratus</taxon>
    </lineage>
</organism>
<evidence type="ECO:0000259" key="1">
    <source>
        <dbReference type="SMART" id="SM01007"/>
    </source>
</evidence>
<sequence length="309" mass="34299">MPPVSEAVGDNQGTEEFKVASSQGAIFNRSHRHVVLSGDETEEQAREAEQIAVKLPMPPKFAGFADERRHRLQRLAIGFRLFSKYSFDEGVAGHMTCRDPEYPDLFWVNPFGVHFGQIKPRDLVLVDHEGELVRGGQSVNKAAFAIHSQIHAARSDAITACHTHSMYGKAFSSFARPLLPITQDACAFYNHHSVFDDYAGVVYDVEEGRRIASALGPTNKAVILSNHGLLTVGRTVEEAIWWFISMERCCQAQLLAEAASPNGYKGLRCIEDDVAKVTFDVVGTPNAGWFSLQPMCDLIIQEQPDCIEY</sequence>
<dbReference type="AlphaFoldDB" id="A0A261Y191"/>
<dbReference type="Gene3D" id="3.40.225.10">
    <property type="entry name" value="Class II aldolase/adducin N-terminal domain"/>
    <property type="match status" value="1"/>
</dbReference>
<dbReference type="InterPro" id="IPR036409">
    <property type="entry name" value="Aldolase_II/adducin_N_sf"/>
</dbReference>
<dbReference type="Proteomes" id="UP000242875">
    <property type="component" value="Unassembled WGS sequence"/>
</dbReference>
<dbReference type="PANTHER" id="PTHR10672:SF3">
    <property type="entry name" value="PROTEIN HU-LI TAI SHAO"/>
    <property type="match status" value="1"/>
</dbReference>
<dbReference type="NCBIfam" id="NF004855">
    <property type="entry name" value="PRK06208.1"/>
    <property type="match status" value="1"/>
</dbReference>
<dbReference type="GO" id="GO:0051015">
    <property type="term" value="F:actin filament binding"/>
    <property type="evidence" value="ECO:0007669"/>
    <property type="project" value="TreeGrafter"/>
</dbReference>
<reference evidence="2 3" key="1">
    <citation type="journal article" date="2017" name="Mycologia">
        <title>Bifiguratus adelaidae, gen. et sp. nov., a new member of Mucoromycotina in endophytic and soil-dwelling habitats.</title>
        <authorList>
            <person name="Torres-Cruz T.J."/>
            <person name="Billingsley Tobias T.L."/>
            <person name="Almatruk M."/>
            <person name="Hesse C."/>
            <person name="Kuske C.R."/>
            <person name="Desiro A."/>
            <person name="Benucci G.M."/>
            <person name="Bonito G."/>
            <person name="Stajich J.E."/>
            <person name="Dunlap C."/>
            <person name="Arnold A.E."/>
            <person name="Porras-Alfaro A."/>
        </authorList>
    </citation>
    <scope>NUCLEOTIDE SEQUENCE [LARGE SCALE GENOMIC DNA]</scope>
    <source>
        <strain evidence="2 3">AZ0501</strain>
    </source>
</reference>
<protein>
    <recommendedName>
        <fullName evidence="1">Class II aldolase/adducin N-terminal domain-containing protein</fullName>
    </recommendedName>
</protein>
<name>A0A261Y191_9FUNG</name>
<evidence type="ECO:0000313" key="3">
    <source>
        <dbReference type="Proteomes" id="UP000242875"/>
    </source>
</evidence>
<dbReference type="SMART" id="SM01007">
    <property type="entry name" value="Aldolase_II"/>
    <property type="match status" value="1"/>
</dbReference>
<accession>A0A261Y191</accession>
<dbReference type="InterPro" id="IPR051017">
    <property type="entry name" value="Aldolase-II_Adducin_sf"/>
</dbReference>
<evidence type="ECO:0000313" key="2">
    <source>
        <dbReference type="EMBL" id="OZJ04366.1"/>
    </source>
</evidence>
<dbReference type="PANTHER" id="PTHR10672">
    <property type="entry name" value="ADDUCIN"/>
    <property type="match status" value="1"/>
</dbReference>